<dbReference type="InterPro" id="IPR027417">
    <property type="entry name" value="P-loop_NTPase"/>
</dbReference>
<evidence type="ECO:0000256" key="7">
    <source>
        <dbReference type="SAM" id="MobiDB-lite"/>
    </source>
</evidence>
<dbReference type="Gene3D" id="1.25.40.10">
    <property type="entry name" value="Tetratricopeptide repeat domain"/>
    <property type="match status" value="3"/>
</dbReference>
<dbReference type="Gene3D" id="3.40.50.300">
    <property type="entry name" value="P-loop containing nucleotide triphosphate hydrolases"/>
    <property type="match status" value="1"/>
</dbReference>
<name>A0A6A6E7P8_9PEZI</name>
<dbReference type="Proteomes" id="UP000800200">
    <property type="component" value="Unassembled WGS sequence"/>
</dbReference>
<dbReference type="GO" id="GO:0005783">
    <property type="term" value="C:endoplasmic reticulum"/>
    <property type="evidence" value="ECO:0007669"/>
    <property type="project" value="UniProtKB-SubCell"/>
</dbReference>
<dbReference type="GO" id="GO:0016020">
    <property type="term" value="C:membrane"/>
    <property type="evidence" value="ECO:0007669"/>
    <property type="project" value="UniProtKB-SubCell"/>
</dbReference>
<sequence length="1180" mass="134740">MALEQLSQCQIQSHHSTDAAVDIVAIHGIYEDAVETWTDPKTGVLWLRDLLPEKLHNVRVLTYNYKAEALTSPGQGTADRILPHATSLVAELCADRQLNDAYDRPIIFICHGLGGLLAKRALAYSSSRRHRAVEHLRSIYTSTYGILFLGTPHNGISKETLFLPRTGDSPGPSQFMISLLQGSEMLNEITDQFAPLMKRFSIYNFWEEMETQAGIHKVYIVDKDSAAPAWDNVERCGITATHSGITKFHSQSDHGYRTVLEALSRYVKRAPALIRSRWQNEMESMTLERQREAEELFQPRLQYMVPDEAIPKDFNQWCILPRSPSSYFTGRQTHAKDVKEMLGPIRMHDDRNKHKVLVLYGLGGSGKTQFCLKYVEDNKHRYWGIFWIDASNEGNIQSGFASIGERAGRGATLVAGMYWLSRCTQPWLLVLDNADDPDMDISKYCPIGGNGHILVTTRNPSAIEHATAGHIRFRGMEPDEATSLLLKSAFPDPQHISQPASPRKRQLAEGIAMELGYLALALAHAGATIRRNIYTLEKYLHYYLGHRRTMMSYSQLKGADEANIITTWEIPFRKIASRGSVQHKDAVDLMHIFAFMHFESIPESIFQRSWSDIRKLSFHQMKHPEILQSVWNEEAQARLRRAIRVLYDHSIIDHEPSKASCSMHPVIHTWARDRLTDVEQKQWLCCTMGIIALCISPHLEPSGRKFRGLLLPHIKSCRQALKSLYPPLPYSLERAAELERFAWVYAEQGQWGEARKLQYKVIEVRMKLLGKGHEDTLRAQRSLGQTYWNLFDVKPAIEIQLKVLKSRWWCRPYLSNWLTWPPWRPIHVPYCLALDDLTLTLWLAGQREWSKKAGERAVEGLRSRLGPDDPKTLLAMFNLARTYLHLGEQKKSHSLLVQVLKTQKRFFGLNHPDTLMTRNELGISFCASKRHMPVAERLVTNVLQARREILGEEHAYTLWSVNDLSKIYCERGRPEQAVAILEDIVPVVSRTLGDEHVGMSLTRSNLGRAYFMAERWKEAEETVRPLLAMIPSDHPDWIHNMYGYAHIQLKLGLTVESEKNCIKLLDKITQTKCLALDHPRTVAIADLLLRIYRLQGRENDVAAMKKKVPAADEIDSENRFDPYSIRRASDDARAKVFDGVPSGKTSASDSDSRHAQTHSLSKFDRPIPSQKLTLVARRTL</sequence>
<dbReference type="PANTHER" id="PTHR48182:SF2">
    <property type="entry name" value="PROTEIN SERAC1"/>
    <property type="match status" value="1"/>
</dbReference>
<dbReference type="InterPro" id="IPR029058">
    <property type="entry name" value="AB_hydrolase_fold"/>
</dbReference>
<evidence type="ECO:0000256" key="2">
    <source>
        <dbReference type="ARBA" id="ARBA00004240"/>
    </source>
</evidence>
<organism evidence="8 9">
    <name type="scientific">Zopfia rhizophila CBS 207.26</name>
    <dbReference type="NCBI Taxonomy" id="1314779"/>
    <lineage>
        <taxon>Eukaryota</taxon>
        <taxon>Fungi</taxon>
        <taxon>Dikarya</taxon>
        <taxon>Ascomycota</taxon>
        <taxon>Pezizomycotina</taxon>
        <taxon>Dothideomycetes</taxon>
        <taxon>Dothideomycetes incertae sedis</taxon>
        <taxon>Zopfiaceae</taxon>
        <taxon>Zopfia</taxon>
    </lineage>
</organism>
<gene>
    <name evidence="8" type="ORF">K469DRAFT_630320</name>
</gene>
<evidence type="ECO:0000256" key="5">
    <source>
        <dbReference type="ARBA" id="ARBA00023128"/>
    </source>
</evidence>
<evidence type="ECO:0000256" key="3">
    <source>
        <dbReference type="ARBA" id="ARBA00004370"/>
    </source>
</evidence>
<dbReference type="InterPro" id="IPR052374">
    <property type="entry name" value="SERAC1"/>
</dbReference>
<evidence type="ECO:0000313" key="9">
    <source>
        <dbReference type="Proteomes" id="UP000800200"/>
    </source>
</evidence>
<feature type="region of interest" description="Disordered" evidence="7">
    <location>
        <begin position="1136"/>
        <end position="1165"/>
    </location>
</feature>
<dbReference type="AlphaFoldDB" id="A0A6A6E7P8"/>
<keyword evidence="5" id="KW-0496">Mitochondrion</keyword>
<dbReference type="SUPFAM" id="SSF52540">
    <property type="entry name" value="P-loop containing nucleoside triphosphate hydrolases"/>
    <property type="match status" value="1"/>
</dbReference>
<keyword evidence="9" id="KW-1185">Reference proteome</keyword>
<dbReference type="SUPFAM" id="SSF48452">
    <property type="entry name" value="TPR-like"/>
    <property type="match status" value="2"/>
</dbReference>
<dbReference type="Pfam" id="PF13424">
    <property type="entry name" value="TPR_12"/>
    <property type="match status" value="2"/>
</dbReference>
<evidence type="ECO:0000256" key="1">
    <source>
        <dbReference type="ARBA" id="ARBA00004173"/>
    </source>
</evidence>
<keyword evidence="4" id="KW-0256">Endoplasmic reticulum</keyword>
<dbReference type="GO" id="GO:0005739">
    <property type="term" value="C:mitochondrion"/>
    <property type="evidence" value="ECO:0007669"/>
    <property type="project" value="UniProtKB-SubCell"/>
</dbReference>
<dbReference type="Pfam" id="PF13374">
    <property type="entry name" value="TPR_10"/>
    <property type="match status" value="1"/>
</dbReference>
<comment type="subcellular location">
    <subcellularLocation>
        <location evidence="2">Endoplasmic reticulum</location>
    </subcellularLocation>
    <subcellularLocation>
        <location evidence="3">Membrane</location>
    </subcellularLocation>
    <subcellularLocation>
        <location evidence="1">Mitochondrion</location>
    </subcellularLocation>
</comment>
<dbReference type="PANTHER" id="PTHR48182">
    <property type="entry name" value="PROTEIN SERAC1"/>
    <property type="match status" value="1"/>
</dbReference>
<protein>
    <submittedName>
        <fullName evidence="8">TPR-like protein</fullName>
    </submittedName>
</protein>
<dbReference type="Gene3D" id="3.40.50.1820">
    <property type="entry name" value="alpha/beta hydrolase"/>
    <property type="match status" value="1"/>
</dbReference>
<reference evidence="8" key="1">
    <citation type="journal article" date="2020" name="Stud. Mycol.">
        <title>101 Dothideomycetes genomes: a test case for predicting lifestyles and emergence of pathogens.</title>
        <authorList>
            <person name="Haridas S."/>
            <person name="Albert R."/>
            <person name="Binder M."/>
            <person name="Bloem J."/>
            <person name="Labutti K."/>
            <person name="Salamov A."/>
            <person name="Andreopoulos B."/>
            <person name="Baker S."/>
            <person name="Barry K."/>
            <person name="Bills G."/>
            <person name="Bluhm B."/>
            <person name="Cannon C."/>
            <person name="Castanera R."/>
            <person name="Culley D."/>
            <person name="Daum C."/>
            <person name="Ezra D."/>
            <person name="Gonzalez J."/>
            <person name="Henrissat B."/>
            <person name="Kuo A."/>
            <person name="Liang C."/>
            <person name="Lipzen A."/>
            <person name="Lutzoni F."/>
            <person name="Magnuson J."/>
            <person name="Mondo S."/>
            <person name="Nolan M."/>
            <person name="Ohm R."/>
            <person name="Pangilinan J."/>
            <person name="Park H.-J."/>
            <person name="Ramirez L."/>
            <person name="Alfaro M."/>
            <person name="Sun H."/>
            <person name="Tritt A."/>
            <person name="Yoshinaga Y."/>
            <person name="Zwiers L.-H."/>
            <person name="Turgeon B."/>
            <person name="Goodwin S."/>
            <person name="Spatafora J."/>
            <person name="Crous P."/>
            <person name="Grigoriev I."/>
        </authorList>
    </citation>
    <scope>NUCLEOTIDE SEQUENCE</scope>
    <source>
        <strain evidence="8">CBS 207.26</strain>
    </source>
</reference>
<dbReference type="EMBL" id="ML994629">
    <property type="protein sequence ID" value="KAF2186508.1"/>
    <property type="molecule type" value="Genomic_DNA"/>
</dbReference>
<dbReference type="SUPFAM" id="SSF53474">
    <property type="entry name" value="alpha/beta-Hydrolases"/>
    <property type="match status" value="1"/>
</dbReference>
<keyword evidence="6" id="KW-0472">Membrane</keyword>
<evidence type="ECO:0000256" key="6">
    <source>
        <dbReference type="ARBA" id="ARBA00023136"/>
    </source>
</evidence>
<evidence type="ECO:0000256" key="4">
    <source>
        <dbReference type="ARBA" id="ARBA00022824"/>
    </source>
</evidence>
<dbReference type="OrthoDB" id="5086500at2759"/>
<dbReference type="InterPro" id="IPR011990">
    <property type="entry name" value="TPR-like_helical_dom_sf"/>
</dbReference>
<accession>A0A6A6E7P8</accession>
<evidence type="ECO:0000313" key="8">
    <source>
        <dbReference type="EMBL" id="KAF2186508.1"/>
    </source>
</evidence>
<proteinExistence type="predicted"/>